<dbReference type="Gene3D" id="3.30.450.190">
    <property type="match status" value="1"/>
</dbReference>
<keyword evidence="4" id="KW-0378">Hydrolase</keyword>
<proteinExistence type="inferred from homology"/>
<dbReference type="CDD" id="cd11385">
    <property type="entry name" value="RagC_like"/>
    <property type="match status" value="1"/>
</dbReference>
<dbReference type="GO" id="GO:0005634">
    <property type="term" value="C:nucleus"/>
    <property type="evidence" value="ECO:0007669"/>
    <property type="project" value="TreeGrafter"/>
</dbReference>
<evidence type="ECO:0000256" key="7">
    <source>
        <dbReference type="ARBA" id="ARBA00049117"/>
    </source>
</evidence>
<dbReference type="InterPro" id="IPR006762">
    <property type="entry name" value="Gtr1_RagA"/>
</dbReference>
<keyword evidence="6" id="KW-0472">Membrane</keyword>
<evidence type="ECO:0000256" key="1">
    <source>
        <dbReference type="ARBA" id="ARBA00004308"/>
    </source>
</evidence>
<dbReference type="STRING" id="1276538.A0A1X7S4C2"/>
<dbReference type="PANTHER" id="PTHR11259">
    <property type="entry name" value="RAS-RELATED GTP BINDING RAG/GTR YEAST"/>
    <property type="match status" value="1"/>
</dbReference>
<evidence type="ECO:0000256" key="3">
    <source>
        <dbReference type="ARBA" id="ARBA00022741"/>
    </source>
</evidence>
<evidence type="ECO:0000313" key="10">
    <source>
        <dbReference type="EMBL" id="SMQ54538.1"/>
    </source>
</evidence>
<comment type="subcellular location">
    <subcellularLocation>
        <location evidence="1">Endomembrane system</location>
    </subcellularLocation>
</comment>
<accession>A0A1X7S4C2</accession>
<dbReference type="GO" id="GO:0003924">
    <property type="term" value="F:GTPase activity"/>
    <property type="evidence" value="ECO:0007669"/>
    <property type="project" value="UniProtKB-UniRule"/>
</dbReference>
<dbReference type="GO" id="GO:0010507">
    <property type="term" value="P:negative regulation of autophagy"/>
    <property type="evidence" value="ECO:0007669"/>
    <property type="project" value="TreeGrafter"/>
</dbReference>
<dbReference type="GO" id="GO:0009267">
    <property type="term" value="P:cellular response to starvation"/>
    <property type="evidence" value="ECO:0007669"/>
    <property type="project" value="TreeGrafter"/>
</dbReference>
<dbReference type="Pfam" id="PF04670">
    <property type="entry name" value="Gtr1_RagA"/>
    <property type="match status" value="1"/>
</dbReference>
<sequence length="432" mass="47876">MELPAWLTTLTASTAHFIPPLFPSIMHTLFSENILSPPPTPAPINRSNPFELSYPPTSFPPATPIASSAGSSSSQNDLLTENYQNSQQSISGETAFSFGNDASITRHAPTRRKGNPKLIFMGTRRSGKSSIQKVIFEKYSPAETLYLEPTTKIETATMDSFMTFEALELPSTTLTAPLSTHDSLFATAGSLIWVLDMQDEYFASISLLIQTAVHLLQHHPRINFEVFIHKTDGLSEEYKYDTFRDVRQRVTDELADAGYGDRGIAFYQTSIFDHSVYEAMSKVVQKLVPQLPAMEALLNKLCSACRIQKAYLFDTVSKIYLATDASPTFLKDYEACADYVDVVVDVKQIYGWRTGGKGKSGQGEEKEVESGSVGESLITYDGSGNTYVYAREVNEYLSLICVMGQGSTADKRVLIDYNASILHEALVKMFKL</sequence>
<dbReference type="PANTHER" id="PTHR11259:SF2">
    <property type="entry name" value="GH16429P"/>
    <property type="match status" value="1"/>
</dbReference>
<dbReference type="AlphaFoldDB" id="A0A1X7S4C2"/>
<dbReference type="SUPFAM" id="SSF52540">
    <property type="entry name" value="P-loop containing nucleoside triphosphate hydrolases"/>
    <property type="match status" value="1"/>
</dbReference>
<protein>
    <recommendedName>
        <fullName evidence="8">GTP-binding protein</fullName>
    </recommendedName>
</protein>
<feature type="region of interest" description="Disordered" evidence="9">
    <location>
        <begin position="40"/>
        <end position="77"/>
    </location>
</feature>
<evidence type="ECO:0000256" key="9">
    <source>
        <dbReference type="SAM" id="MobiDB-lite"/>
    </source>
</evidence>
<evidence type="ECO:0000256" key="8">
    <source>
        <dbReference type="RuleBase" id="RU367014"/>
    </source>
</evidence>
<dbReference type="GO" id="GO:1904263">
    <property type="term" value="P:positive regulation of TORC1 signaling"/>
    <property type="evidence" value="ECO:0007669"/>
    <property type="project" value="TreeGrafter"/>
</dbReference>
<dbReference type="GO" id="GO:0012505">
    <property type="term" value="C:endomembrane system"/>
    <property type="evidence" value="ECO:0007669"/>
    <property type="project" value="UniProtKB-SubCell"/>
</dbReference>
<gene>
    <name evidence="10" type="ORF">ZT3D7_G9693</name>
</gene>
<evidence type="ECO:0000313" key="11">
    <source>
        <dbReference type="Proteomes" id="UP000215127"/>
    </source>
</evidence>
<comment type="similarity">
    <text evidence="2 8">Belongs to the GTR/RAG GTP-binding protein family.</text>
</comment>
<dbReference type="Gene3D" id="3.40.50.300">
    <property type="entry name" value="P-loop containing nucleotide triphosphate hydrolases"/>
    <property type="match status" value="1"/>
</dbReference>
<keyword evidence="5 8" id="KW-0342">GTP-binding</keyword>
<dbReference type="InterPro" id="IPR027417">
    <property type="entry name" value="P-loop_NTPase"/>
</dbReference>
<evidence type="ECO:0000256" key="2">
    <source>
        <dbReference type="ARBA" id="ARBA00007756"/>
    </source>
</evidence>
<comment type="catalytic activity">
    <reaction evidence="7">
        <text>GTP + H2O = GDP + phosphate + H(+)</text>
        <dbReference type="Rhea" id="RHEA:19669"/>
        <dbReference type="ChEBI" id="CHEBI:15377"/>
        <dbReference type="ChEBI" id="CHEBI:15378"/>
        <dbReference type="ChEBI" id="CHEBI:37565"/>
        <dbReference type="ChEBI" id="CHEBI:43474"/>
        <dbReference type="ChEBI" id="CHEBI:58189"/>
    </reaction>
    <physiologicalReaction direction="left-to-right" evidence="7">
        <dbReference type="Rhea" id="RHEA:19670"/>
    </physiologicalReaction>
</comment>
<comment type="subunit">
    <text evidence="8">Component of the GSE complex.</text>
</comment>
<evidence type="ECO:0000256" key="4">
    <source>
        <dbReference type="ARBA" id="ARBA00022801"/>
    </source>
</evidence>
<dbReference type="GO" id="GO:1990131">
    <property type="term" value="C:Gtr1-Gtr2 GTPase complex"/>
    <property type="evidence" value="ECO:0007669"/>
    <property type="project" value="UniProtKB-UniRule"/>
</dbReference>
<keyword evidence="3 8" id="KW-0547">Nucleotide-binding</keyword>
<reference evidence="10 11" key="1">
    <citation type="submission" date="2016-06" db="EMBL/GenBank/DDBJ databases">
        <authorList>
            <person name="Kjaerup R.B."/>
            <person name="Dalgaard T.S."/>
            <person name="Juul-Madsen H.R."/>
        </authorList>
    </citation>
    <scope>NUCLEOTIDE SEQUENCE [LARGE SCALE GENOMIC DNA]</scope>
</reference>
<dbReference type="InterPro" id="IPR039400">
    <property type="entry name" value="RagC/D"/>
</dbReference>
<keyword evidence="11" id="KW-1185">Reference proteome</keyword>
<evidence type="ECO:0000256" key="6">
    <source>
        <dbReference type="ARBA" id="ARBA00023136"/>
    </source>
</evidence>
<dbReference type="EMBL" id="LT853701">
    <property type="protein sequence ID" value="SMQ54538.1"/>
    <property type="molecule type" value="Genomic_DNA"/>
</dbReference>
<evidence type="ECO:0000256" key="5">
    <source>
        <dbReference type="ARBA" id="ARBA00023134"/>
    </source>
</evidence>
<comment type="function">
    <text evidence="8">GTPase involved in activation of the TORC1 signaling pathway, which promotes growth and represses autophagy in nutrient-rich conditions.</text>
</comment>
<dbReference type="Proteomes" id="UP000215127">
    <property type="component" value="Chromosome 10"/>
</dbReference>
<organism evidence="10 11">
    <name type="scientific">Zymoseptoria tritici (strain ST99CH_3D7)</name>
    <dbReference type="NCBI Taxonomy" id="1276538"/>
    <lineage>
        <taxon>Eukaryota</taxon>
        <taxon>Fungi</taxon>
        <taxon>Dikarya</taxon>
        <taxon>Ascomycota</taxon>
        <taxon>Pezizomycotina</taxon>
        <taxon>Dothideomycetes</taxon>
        <taxon>Dothideomycetidae</taxon>
        <taxon>Mycosphaerellales</taxon>
        <taxon>Mycosphaerellaceae</taxon>
        <taxon>Zymoseptoria</taxon>
    </lineage>
</organism>
<dbReference type="GO" id="GO:0005525">
    <property type="term" value="F:GTP binding"/>
    <property type="evidence" value="ECO:0007669"/>
    <property type="project" value="UniProtKB-UniRule"/>
</dbReference>
<name>A0A1X7S4C2_ZYMT9</name>
<dbReference type="GO" id="GO:0000329">
    <property type="term" value="C:fungal-type vacuole membrane"/>
    <property type="evidence" value="ECO:0007669"/>
    <property type="project" value="TreeGrafter"/>
</dbReference>